<keyword evidence="3" id="KW-1185">Reference proteome</keyword>
<accession>A0A1H7PQY2</accession>
<evidence type="ECO:0000256" key="1">
    <source>
        <dbReference type="SAM" id="Phobius"/>
    </source>
</evidence>
<sequence>MQYLGLALLVGLLALVCVLVALRILLGGNWLLGWLRGTLGLLVLAVSAVIGVVAWDVTSYQVLPQDKPLATLSFQRQGPQQFRVTLQEHGDERLYEMRGDLWQLDVRVLHFKGVAALLGFQTAYRLEALAGRYLALEQQNNSLPSQTALAKSPYGIDFWRLLRENQRDLMLFKPEAGRITFLPMADGALFAVRQSATGLVVEPLNTAAEQALRDWQ</sequence>
<gene>
    <name evidence="2" type="ORF">SAMN05216214_111109</name>
</gene>
<reference evidence="2 3" key="1">
    <citation type="submission" date="2016-10" db="EMBL/GenBank/DDBJ databases">
        <authorList>
            <person name="de Groot N.N."/>
        </authorList>
    </citation>
    <scope>NUCLEOTIDE SEQUENCE [LARGE SCALE GENOMIC DNA]</scope>
    <source>
        <strain evidence="2 3">JCM 19513</strain>
    </source>
</reference>
<protein>
    <recommendedName>
        <fullName evidence="4">Cation/multidrug efflux pump</fullName>
    </recommendedName>
</protein>
<evidence type="ECO:0000313" key="3">
    <source>
        <dbReference type="Proteomes" id="UP000185766"/>
    </source>
</evidence>
<name>A0A1H7PQY2_9GAMM</name>
<dbReference type="AlphaFoldDB" id="A0A1H7PQY2"/>
<proteinExistence type="predicted"/>
<dbReference type="OrthoDB" id="9156649at2"/>
<organism evidence="2 3">
    <name type="scientific">Atopomonas hussainii</name>
    <dbReference type="NCBI Taxonomy" id="1429083"/>
    <lineage>
        <taxon>Bacteria</taxon>
        <taxon>Pseudomonadati</taxon>
        <taxon>Pseudomonadota</taxon>
        <taxon>Gammaproteobacteria</taxon>
        <taxon>Pseudomonadales</taxon>
        <taxon>Pseudomonadaceae</taxon>
        <taxon>Atopomonas</taxon>
    </lineage>
</organism>
<dbReference type="EMBL" id="FOAS01000011">
    <property type="protein sequence ID" value="SEL38182.1"/>
    <property type="molecule type" value="Genomic_DNA"/>
</dbReference>
<dbReference type="RefSeq" id="WP_071871328.1">
    <property type="nucleotide sequence ID" value="NZ_FOAS01000011.1"/>
</dbReference>
<dbReference type="Proteomes" id="UP000185766">
    <property type="component" value="Unassembled WGS sequence"/>
</dbReference>
<feature type="transmembrane region" description="Helical" evidence="1">
    <location>
        <begin position="37"/>
        <end position="57"/>
    </location>
</feature>
<evidence type="ECO:0000313" key="2">
    <source>
        <dbReference type="EMBL" id="SEL38182.1"/>
    </source>
</evidence>
<evidence type="ECO:0008006" key="4">
    <source>
        <dbReference type="Google" id="ProtNLM"/>
    </source>
</evidence>
<dbReference type="STRING" id="1429083.GCA_001885685_02117"/>
<keyword evidence="1" id="KW-0472">Membrane</keyword>
<keyword evidence="1" id="KW-0812">Transmembrane</keyword>
<keyword evidence="1" id="KW-1133">Transmembrane helix</keyword>